<dbReference type="PANTHER" id="PTHR30349:SF64">
    <property type="entry name" value="PROPHAGE INTEGRASE INTD-RELATED"/>
    <property type="match status" value="1"/>
</dbReference>
<sequence length="399" mass="43900">MGFTKDLWHTTTTDAEGEKVKIPTARYGKGKRWLAVWHEVGGRERTKAFAKKADADRYWPTQETDVSRGTYVSPMDAKITVDQWCDTWLAGYATRRDSTVRQAKTHVQLIRKTFGPLPLSGVRPSAVRSWCAQLKADGYEASYVYALHGRLSQIMSDAVHDGILAKNPCSRRTSPGAGKQRPYCATTEQVWAIYDAFDEHLKPAVLLGAFVGLRTAEACGARVEDTDFMRGVFTPAVQWPAQPLKTEASKTPIPIPSELTLELSAAVARWGSPWLVTDGAGGQASPWSIDRAMRSVRKRHVKPLPRDHAKDCRGCLVPGLPEGFRFHDLRHYLASLLIASGADVKVVQARVRHASAKTTLDTYGHLWPDADESTRAAVGAVLAARVGSLTEQPRNAEGS</sequence>
<dbReference type="InterPro" id="IPR011010">
    <property type="entry name" value="DNA_brk_join_enz"/>
</dbReference>
<proteinExistence type="inferred from homology"/>
<dbReference type="Proteomes" id="UP000295172">
    <property type="component" value="Unassembled WGS sequence"/>
</dbReference>
<accession>A0A4R4X7X3</accession>
<keyword evidence="3" id="KW-0233">DNA recombination</keyword>
<dbReference type="OrthoDB" id="1822491at2"/>
<dbReference type="SUPFAM" id="SSF56349">
    <property type="entry name" value="DNA breaking-rejoining enzymes"/>
    <property type="match status" value="1"/>
</dbReference>
<dbReference type="RefSeq" id="WP_132319713.1">
    <property type="nucleotide sequence ID" value="NZ_SMKR01000046.1"/>
</dbReference>
<feature type="domain" description="Core-binding (CB)" evidence="6">
    <location>
        <begin position="79"/>
        <end position="159"/>
    </location>
</feature>
<evidence type="ECO:0000313" key="8">
    <source>
        <dbReference type="Proteomes" id="UP000295172"/>
    </source>
</evidence>
<dbReference type="PROSITE" id="PS51898">
    <property type="entry name" value="TYR_RECOMBINASE"/>
    <property type="match status" value="1"/>
</dbReference>
<dbReference type="PROSITE" id="PS51900">
    <property type="entry name" value="CB"/>
    <property type="match status" value="1"/>
</dbReference>
<dbReference type="GO" id="GO:0003677">
    <property type="term" value="F:DNA binding"/>
    <property type="evidence" value="ECO:0007669"/>
    <property type="project" value="UniProtKB-UniRule"/>
</dbReference>
<reference evidence="7 8" key="1">
    <citation type="submission" date="2019-02" db="EMBL/GenBank/DDBJ databases">
        <title>Draft genome sequences of novel Actinobacteria.</title>
        <authorList>
            <person name="Sahin N."/>
            <person name="Ay H."/>
            <person name="Saygin H."/>
        </authorList>
    </citation>
    <scope>NUCLEOTIDE SEQUENCE [LARGE SCALE GENOMIC DNA]</scope>
    <source>
        <strain evidence="7 8">16K104</strain>
    </source>
</reference>
<dbReference type="InterPro" id="IPR013762">
    <property type="entry name" value="Integrase-like_cat_sf"/>
</dbReference>
<feature type="domain" description="Tyr recombinase" evidence="5">
    <location>
        <begin position="180"/>
        <end position="378"/>
    </location>
</feature>
<gene>
    <name evidence="7" type="ORF">E1218_13035</name>
</gene>
<dbReference type="InterPro" id="IPR010998">
    <property type="entry name" value="Integrase_recombinase_N"/>
</dbReference>
<dbReference type="GO" id="GO:0006310">
    <property type="term" value="P:DNA recombination"/>
    <property type="evidence" value="ECO:0007669"/>
    <property type="project" value="UniProtKB-KW"/>
</dbReference>
<dbReference type="Pfam" id="PF00589">
    <property type="entry name" value="Phage_integrase"/>
    <property type="match status" value="1"/>
</dbReference>
<evidence type="ECO:0000256" key="1">
    <source>
        <dbReference type="ARBA" id="ARBA00008857"/>
    </source>
</evidence>
<organism evidence="7 8">
    <name type="scientific">Kribbella turkmenica</name>
    <dbReference type="NCBI Taxonomy" id="2530375"/>
    <lineage>
        <taxon>Bacteria</taxon>
        <taxon>Bacillati</taxon>
        <taxon>Actinomycetota</taxon>
        <taxon>Actinomycetes</taxon>
        <taxon>Propionibacteriales</taxon>
        <taxon>Kribbellaceae</taxon>
        <taxon>Kribbella</taxon>
    </lineage>
</organism>
<protein>
    <submittedName>
        <fullName evidence="7">Site-specific integrase</fullName>
    </submittedName>
</protein>
<dbReference type="GO" id="GO:0015074">
    <property type="term" value="P:DNA integration"/>
    <property type="evidence" value="ECO:0007669"/>
    <property type="project" value="InterPro"/>
</dbReference>
<comment type="similarity">
    <text evidence="1">Belongs to the 'phage' integrase family.</text>
</comment>
<evidence type="ECO:0000256" key="3">
    <source>
        <dbReference type="ARBA" id="ARBA00023172"/>
    </source>
</evidence>
<dbReference type="Gene3D" id="1.10.443.10">
    <property type="entry name" value="Intergrase catalytic core"/>
    <property type="match status" value="1"/>
</dbReference>
<evidence type="ECO:0000256" key="2">
    <source>
        <dbReference type="ARBA" id="ARBA00023125"/>
    </source>
</evidence>
<evidence type="ECO:0000259" key="6">
    <source>
        <dbReference type="PROSITE" id="PS51900"/>
    </source>
</evidence>
<dbReference type="Gene3D" id="1.10.150.130">
    <property type="match status" value="1"/>
</dbReference>
<dbReference type="InterPro" id="IPR050090">
    <property type="entry name" value="Tyrosine_recombinase_XerCD"/>
</dbReference>
<dbReference type="CDD" id="cd01189">
    <property type="entry name" value="INT_ICEBs1_C_like"/>
    <property type="match status" value="1"/>
</dbReference>
<evidence type="ECO:0000313" key="7">
    <source>
        <dbReference type="EMBL" id="TDD26534.1"/>
    </source>
</evidence>
<evidence type="ECO:0000259" key="5">
    <source>
        <dbReference type="PROSITE" id="PS51898"/>
    </source>
</evidence>
<name>A0A4R4X7X3_9ACTN</name>
<keyword evidence="8" id="KW-1185">Reference proteome</keyword>
<dbReference type="InterPro" id="IPR002104">
    <property type="entry name" value="Integrase_catalytic"/>
</dbReference>
<comment type="caution">
    <text evidence="7">The sequence shown here is derived from an EMBL/GenBank/DDBJ whole genome shotgun (WGS) entry which is preliminary data.</text>
</comment>
<keyword evidence="2 4" id="KW-0238">DNA-binding</keyword>
<dbReference type="EMBL" id="SMKR01000046">
    <property type="protein sequence ID" value="TDD26534.1"/>
    <property type="molecule type" value="Genomic_DNA"/>
</dbReference>
<evidence type="ECO:0000256" key="4">
    <source>
        <dbReference type="PROSITE-ProRule" id="PRU01248"/>
    </source>
</evidence>
<dbReference type="InterPro" id="IPR044068">
    <property type="entry name" value="CB"/>
</dbReference>
<dbReference type="PANTHER" id="PTHR30349">
    <property type="entry name" value="PHAGE INTEGRASE-RELATED"/>
    <property type="match status" value="1"/>
</dbReference>
<dbReference type="AlphaFoldDB" id="A0A4R4X7X3"/>